<evidence type="ECO:0008006" key="8">
    <source>
        <dbReference type="Google" id="ProtNLM"/>
    </source>
</evidence>
<feature type="compositionally biased region" description="Low complexity" evidence="3">
    <location>
        <begin position="305"/>
        <end position="315"/>
    </location>
</feature>
<feature type="compositionally biased region" description="Basic residues" evidence="3">
    <location>
        <begin position="397"/>
        <end position="417"/>
    </location>
</feature>
<dbReference type="CDD" id="cd00590">
    <property type="entry name" value="RRM_SF"/>
    <property type="match status" value="1"/>
</dbReference>
<dbReference type="OrthoDB" id="5970at2759"/>
<gene>
    <name evidence="6" type="ORF">AQUCO_07200037v1</name>
</gene>
<dbReference type="InterPro" id="IPR000504">
    <property type="entry name" value="RRM_dom"/>
</dbReference>
<dbReference type="Gene3D" id="3.30.70.330">
    <property type="match status" value="1"/>
</dbReference>
<accession>A0A2G5CA22</accession>
<keyword evidence="1" id="KW-0862">Zinc</keyword>
<dbReference type="Pfam" id="PF00098">
    <property type="entry name" value="zf-CCHC"/>
    <property type="match status" value="1"/>
</dbReference>
<dbReference type="SMART" id="SM00343">
    <property type="entry name" value="ZnF_C2HC"/>
    <property type="match status" value="1"/>
</dbReference>
<dbReference type="Gene3D" id="4.10.60.10">
    <property type="entry name" value="Zinc finger, CCHC-type"/>
    <property type="match status" value="1"/>
</dbReference>
<feature type="region of interest" description="Disordered" evidence="3">
    <location>
        <begin position="120"/>
        <end position="145"/>
    </location>
</feature>
<dbReference type="SUPFAM" id="SSF57756">
    <property type="entry name" value="Retrovirus zinc finger-like domains"/>
    <property type="match status" value="1"/>
</dbReference>
<dbReference type="EMBL" id="KZ305089">
    <property type="protein sequence ID" value="PIA28126.1"/>
    <property type="molecule type" value="Genomic_DNA"/>
</dbReference>
<evidence type="ECO:0000256" key="2">
    <source>
        <dbReference type="PROSITE-ProRule" id="PRU00176"/>
    </source>
</evidence>
<keyword evidence="1" id="KW-0479">Metal-binding</keyword>
<feature type="compositionally biased region" description="Basic and acidic residues" evidence="3">
    <location>
        <begin position="283"/>
        <end position="302"/>
    </location>
</feature>
<evidence type="ECO:0000256" key="3">
    <source>
        <dbReference type="SAM" id="MobiDB-lite"/>
    </source>
</evidence>
<feature type="compositionally biased region" description="Low complexity" evidence="3">
    <location>
        <begin position="378"/>
        <end position="396"/>
    </location>
</feature>
<dbReference type="InParanoid" id="A0A2G5CA22"/>
<dbReference type="SUPFAM" id="SSF54928">
    <property type="entry name" value="RNA-binding domain, RBD"/>
    <property type="match status" value="1"/>
</dbReference>
<proteinExistence type="predicted"/>
<evidence type="ECO:0000259" key="4">
    <source>
        <dbReference type="PROSITE" id="PS50102"/>
    </source>
</evidence>
<dbReference type="PROSITE" id="PS50158">
    <property type="entry name" value="ZF_CCHC"/>
    <property type="match status" value="1"/>
</dbReference>
<evidence type="ECO:0000313" key="7">
    <source>
        <dbReference type="Proteomes" id="UP000230069"/>
    </source>
</evidence>
<keyword evidence="2" id="KW-0694">RNA-binding</keyword>
<protein>
    <recommendedName>
        <fullName evidence="8">CCHC-type domain-containing protein</fullName>
    </recommendedName>
</protein>
<dbReference type="InterPro" id="IPR035979">
    <property type="entry name" value="RBD_domain_sf"/>
</dbReference>
<dbReference type="InterPro" id="IPR012677">
    <property type="entry name" value="Nucleotide-bd_a/b_plait_sf"/>
</dbReference>
<organism evidence="6 7">
    <name type="scientific">Aquilegia coerulea</name>
    <name type="common">Rocky mountain columbine</name>
    <dbReference type="NCBI Taxonomy" id="218851"/>
    <lineage>
        <taxon>Eukaryota</taxon>
        <taxon>Viridiplantae</taxon>
        <taxon>Streptophyta</taxon>
        <taxon>Embryophyta</taxon>
        <taxon>Tracheophyta</taxon>
        <taxon>Spermatophyta</taxon>
        <taxon>Magnoliopsida</taxon>
        <taxon>Ranunculales</taxon>
        <taxon>Ranunculaceae</taxon>
        <taxon>Thalictroideae</taxon>
        <taxon>Aquilegia</taxon>
    </lineage>
</organism>
<feature type="compositionally biased region" description="Low complexity" evidence="3">
    <location>
        <begin position="447"/>
        <end position="459"/>
    </location>
</feature>
<evidence type="ECO:0000259" key="5">
    <source>
        <dbReference type="PROSITE" id="PS50158"/>
    </source>
</evidence>
<dbReference type="InterPro" id="IPR036875">
    <property type="entry name" value="Znf_CCHC_sf"/>
</dbReference>
<dbReference type="Pfam" id="PF00076">
    <property type="entry name" value="RRM_1"/>
    <property type="match status" value="1"/>
</dbReference>
<sequence length="675" mass="76626">MSLHLGDIPSHIREDDLALVFCKFGRNSIQLKNGYGFVLYDNPADAERAFRALKGKYICGEKIFLTWSNNQPKPLLRESKGSRSYGPYHERVNNERENYERSFRRRKDYAIRKQSIIRHEREFKRPTRSRKQDDKGGGFQRESFLGKEDSYRRGNVVNRREEKFEIVKKGFVDERLPRDHNFTDSGRWGESVNAVSGKKEADNEVYHGYDRRNDENCNRTAPHSSSARRSSGERSRKDRFANIKVKHADNPMYQVKCYHCGQTGHIKRNCPQGNALKPEKLTRLNHRQDSDFRFTGKGDLKRVRPASCGRSSSSRSPPPSRRYNRDSKSLCSPRLGRKGSQLVKGKELLGKNKRKREDGISVKEGTEAEKAGSLFQHSDSSASSSSLRSTSGSSSRSRSRSCSRSRSRSRSRARSRSRSVSSCAYSLSPSPSSMPKSSKPRSENFKSRSPASLSLSESLGQPLPSSPRNAEVVKNCSFPQNNVNEDNLSPPKLVVTDQRLITGDEASSEKPNLKSTNGTISTENGILSPEVAGEMDVNYHGELHDDGLDRTGYEAKEESGEEKNFQISDSPEVEGIPSTVQMKKSIKISQQEMYMVLKHYGLAMPNENEENLSLESYFGSARLWPWEIIYYRRSKKGTISAENYARRMAQNEEFGIVDKYIRSSSGWEDCEENNC</sequence>
<keyword evidence="7" id="KW-1185">Reference proteome</keyword>
<reference evidence="6 7" key="1">
    <citation type="submission" date="2017-09" db="EMBL/GenBank/DDBJ databases">
        <title>WGS assembly of Aquilegia coerulea Goldsmith.</title>
        <authorList>
            <person name="Hodges S."/>
            <person name="Kramer E."/>
            <person name="Nordborg M."/>
            <person name="Tomkins J."/>
            <person name="Borevitz J."/>
            <person name="Derieg N."/>
            <person name="Yan J."/>
            <person name="Mihaltcheva S."/>
            <person name="Hayes R.D."/>
            <person name="Rokhsar D."/>
        </authorList>
    </citation>
    <scope>NUCLEOTIDE SEQUENCE [LARGE SCALE GENOMIC DNA]</scope>
    <source>
        <strain evidence="7">cv. Goldsmith</strain>
    </source>
</reference>
<dbReference type="PANTHER" id="PTHR48038:SF2">
    <property type="entry name" value="OS02G0536400 PROTEIN"/>
    <property type="match status" value="1"/>
</dbReference>
<dbReference type="PROSITE" id="PS50102">
    <property type="entry name" value="RRM"/>
    <property type="match status" value="1"/>
</dbReference>
<feature type="domain" description="CCHC-type" evidence="5">
    <location>
        <begin position="256"/>
        <end position="272"/>
    </location>
</feature>
<dbReference type="GO" id="GO:0008270">
    <property type="term" value="F:zinc ion binding"/>
    <property type="evidence" value="ECO:0007669"/>
    <property type="project" value="UniProtKB-KW"/>
</dbReference>
<dbReference type="PANTHER" id="PTHR48038">
    <property type="entry name" value="RIBONUCLEOPROTEIN RB97D"/>
    <property type="match status" value="1"/>
</dbReference>
<name>A0A2G5CA22_AQUCA</name>
<feature type="region of interest" description="Disordered" evidence="3">
    <location>
        <begin position="178"/>
        <end position="237"/>
    </location>
</feature>
<feature type="region of interest" description="Disordered" evidence="3">
    <location>
        <begin position="504"/>
        <end position="524"/>
    </location>
</feature>
<feature type="compositionally biased region" description="Low complexity" evidence="3">
    <location>
        <begin position="418"/>
        <end position="437"/>
    </location>
</feature>
<feature type="compositionally biased region" description="Polar residues" evidence="3">
    <location>
        <begin position="513"/>
        <end position="524"/>
    </location>
</feature>
<feature type="region of interest" description="Disordered" evidence="3">
    <location>
        <begin position="283"/>
        <end position="471"/>
    </location>
</feature>
<dbReference type="STRING" id="218851.A0A2G5CA22"/>
<dbReference type="AlphaFoldDB" id="A0A2G5CA22"/>
<keyword evidence="1" id="KW-0863">Zinc-finger</keyword>
<evidence type="ECO:0000256" key="1">
    <source>
        <dbReference type="PROSITE-ProRule" id="PRU00047"/>
    </source>
</evidence>
<evidence type="ECO:0000313" key="6">
    <source>
        <dbReference type="EMBL" id="PIA28126.1"/>
    </source>
</evidence>
<dbReference type="Proteomes" id="UP000230069">
    <property type="component" value="Unassembled WGS sequence"/>
</dbReference>
<dbReference type="InterPro" id="IPR001878">
    <property type="entry name" value="Znf_CCHC"/>
</dbReference>
<dbReference type="SMART" id="SM00360">
    <property type="entry name" value="RRM"/>
    <property type="match status" value="1"/>
</dbReference>
<feature type="compositionally biased region" description="Basic and acidic residues" evidence="3">
    <location>
        <begin position="120"/>
        <end position="136"/>
    </location>
</feature>
<feature type="compositionally biased region" description="Basic and acidic residues" evidence="3">
    <location>
        <begin position="344"/>
        <end position="370"/>
    </location>
</feature>
<feature type="domain" description="RRM" evidence="4">
    <location>
        <begin position="1"/>
        <end position="70"/>
    </location>
</feature>
<dbReference type="GO" id="GO:0003723">
    <property type="term" value="F:RNA binding"/>
    <property type="evidence" value="ECO:0007669"/>
    <property type="project" value="UniProtKB-UniRule"/>
</dbReference>
<feature type="compositionally biased region" description="Basic and acidic residues" evidence="3">
    <location>
        <begin position="197"/>
        <end position="217"/>
    </location>
</feature>